<name>A0AAW7M7Y1_9MICO</name>
<evidence type="ECO:0000313" key="2">
    <source>
        <dbReference type="EMBL" id="MDN4486576.1"/>
    </source>
</evidence>
<dbReference type="SUPFAM" id="SSF52540">
    <property type="entry name" value="P-loop containing nucleoside triphosphate hydrolases"/>
    <property type="match status" value="1"/>
</dbReference>
<dbReference type="Gene3D" id="3.40.50.300">
    <property type="entry name" value="P-loop containing nucleotide triphosphate hydrolases"/>
    <property type="match status" value="1"/>
</dbReference>
<gene>
    <name evidence="2" type="ORF">QQX10_00175</name>
</gene>
<keyword evidence="2" id="KW-0067">ATP-binding</keyword>
<evidence type="ECO:0000313" key="3">
    <source>
        <dbReference type="Proteomes" id="UP001172737"/>
    </source>
</evidence>
<dbReference type="EMBL" id="JAUHPX010000001">
    <property type="protein sequence ID" value="MDN4486576.1"/>
    <property type="molecule type" value="Genomic_DNA"/>
</dbReference>
<dbReference type="Proteomes" id="UP001172737">
    <property type="component" value="Unassembled WGS sequence"/>
</dbReference>
<dbReference type="GO" id="GO:0005524">
    <property type="term" value="F:ATP binding"/>
    <property type="evidence" value="ECO:0007669"/>
    <property type="project" value="UniProtKB-KW"/>
</dbReference>
<keyword evidence="2" id="KW-0547">Nucleotide-binding</keyword>
<feature type="domain" description="Orc1-like AAA ATPase" evidence="1">
    <location>
        <begin position="22"/>
        <end position="197"/>
    </location>
</feature>
<comment type="caution">
    <text evidence="2">The sequence shown here is derived from an EMBL/GenBank/DDBJ whole genome shotgun (WGS) entry which is preliminary data.</text>
</comment>
<dbReference type="PANTHER" id="PTHR34301">
    <property type="entry name" value="DNA-BINDING PROTEIN-RELATED"/>
    <property type="match status" value="1"/>
</dbReference>
<accession>A0AAW7M7Y1</accession>
<dbReference type="InterPro" id="IPR041664">
    <property type="entry name" value="AAA_16"/>
</dbReference>
<proteinExistence type="predicted"/>
<dbReference type="RefSeq" id="WP_301144160.1">
    <property type="nucleotide sequence ID" value="NZ_JAUHPX010000001.1"/>
</dbReference>
<dbReference type="Pfam" id="PF13191">
    <property type="entry name" value="AAA_16"/>
    <property type="match status" value="1"/>
</dbReference>
<protein>
    <submittedName>
        <fullName evidence="2">ATP-binding protein</fullName>
    </submittedName>
</protein>
<evidence type="ECO:0000259" key="1">
    <source>
        <dbReference type="Pfam" id="PF13191"/>
    </source>
</evidence>
<dbReference type="PANTHER" id="PTHR34301:SF8">
    <property type="entry name" value="ATPASE DOMAIN-CONTAINING PROTEIN"/>
    <property type="match status" value="1"/>
</dbReference>
<sequence length="433" mass="48939">MSDRNFIANAFVPSKEIADPQRFAGRRSAVRHLAEALHEDGSLIVIYGPRGIGKSSLALQGSRIAQGDVELLSQFEYEELALTGEHRFITLYVTCSDETKNLKGIQQLMLNALTSLKHRLDAEAPGAGRVLVDRKTRRKVSFKIFEAETTKSYDEQIKELDLSSFSLAEKIERLSETLTDVFDQPVLFILDEVDRVASTKGLASYLKSYSSDHLRFALVGIGHTVEDLLEDHESIGRPLQPVRLGVMTRTELMSIVERTQAYLAEDDHFFEFTESAQNEIARLAGGFPWFVHVVGKEILLAAYDEGRSGIEKSHVTALLREGNIWGRLAPVLEARYQRAVKDSWQRECVLRLLAEWTDESIPTSEIYPKARALGVSNPSTYIGHLTKETCGRAVRKISRQNQYAFVDEMFKVYVRMRRSTYANVDTRTRAAMK</sequence>
<organism evidence="2 3">
    <name type="scientific">Demequina lignilytica</name>
    <dbReference type="NCBI Taxonomy" id="3051663"/>
    <lineage>
        <taxon>Bacteria</taxon>
        <taxon>Bacillati</taxon>
        <taxon>Actinomycetota</taxon>
        <taxon>Actinomycetes</taxon>
        <taxon>Micrococcales</taxon>
        <taxon>Demequinaceae</taxon>
        <taxon>Demequina</taxon>
    </lineage>
</organism>
<dbReference type="InterPro" id="IPR027417">
    <property type="entry name" value="P-loop_NTPase"/>
</dbReference>
<dbReference type="AlphaFoldDB" id="A0AAW7M7Y1"/>
<keyword evidence="3" id="KW-1185">Reference proteome</keyword>
<reference evidence="2" key="1">
    <citation type="submission" date="2023-06" db="EMBL/GenBank/DDBJ databases">
        <title>Sysu t00039.</title>
        <authorList>
            <person name="Gao L."/>
            <person name="Fang B.-Z."/>
            <person name="Li W.-J."/>
        </authorList>
    </citation>
    <scope>NUCLEOTIDE SEQUENCE</scope>
    <source>
        <strain evidence="2">SYSU T00039</strain>
    </source>
</reference>